<evidence type="ECO:0000256" key="1">
    <source>
        <dbReference type="ARBA" id="ARBA00022801"/>
    </source>
</evidence>
<dbReference type="Gene3D" id="2.40.260.10">
    <property type="entry name" value="Sortase"/>
    <property type="match status" value="1"/>
</dbReference>
<proteinExistence type="predicted"/>
<accession>A0A7Y7B5K4</accession>
<dbReference type="InterPro" id="IPR023365">
    <property type="entry name" value="Sortase_dom-sf"/>
</dbReference>
<dbReference type="Proteomes" id="UP000587462">
    <property type="component" value="Unassembled WGS sequence"/>
</dbReference>
<dbReference type="RefSeq" id="WP_171081701.1">
    <property type="nucleotide sequence ID" value="NZ_BNBU01000001.1"/>
</dbReference>
<evidence type="ECO:0000313" key="2">
    <source>
        <dbReference type="EMBL" id="NVK79031.1"/>
    </source>
</evidence>
<keyword evidence="3" id="KW-1185">Reference proteome</keyword>
<reference evidence="2 3" key="1">
    <citation type="submission" date="2020-04" db="EMBL/GenBank/DDBJ databases">
        <title>Draft Genome Sequence of Streptomyces morookaense DSM 40503, an 8-azaguanine-producing strain.</title>
        <authorList>
            <person name="Qi J."/>
            <person name="Gao J.-M."/>
        </authorList>
    </citation>
    <scope>NUCLEOTIDE SEQUENCE [LARGE SCALE GENOMIC DNA]</scope>
    <source>
        <strain evidence="2 3">DSM 40503</strain>
    </source>
</reference>
<dbReference type="InterPro" id="IPR042001">
    <property type="entry name" value="Sortase_F"/>
</dbReference>
<dbReference type="AlphaFoldDB" id="A0A7Y7B5K4"/>
<gene>
    <name evidence="2" type="ORF">HG542_15305</name>
</gene>
<keyword evidence="1" id="KW-0378">Hydrolase</keyword>
<name>A0A7Y7B5K4_STRMO</name>
<dbReference type="GO" id="GO:0016787">
    <property type="term" value="F:hydrolase activity"/>
    <property type="evidence" value="ECO:0007669"/>
    <property type="project" value="UniProtKB-KW"/>
</dbReference>
<dbReference type="InterPro" id="IPR005754">
    <property type="entry name" value="Sortase"/>
</dbReference>
<dbReference type="Pfam" id="PF04203">
    <property type="entry name" value="Sortase"/>
    <property type="match status" value="1"/>
</dbReference>
<dbReference type="SUPFAM" id="SSF63817">
    <property type="entry name" value="Sortase"/>
    <property type="match status" value="1"/>
</dbReference>
<sequence length="275" mass="28941">MRKNRPRRRARSRVRPAVWCDGPPGLPYRALRDALRDLRTTATAATVLGAALCTGGALVSEGAREHIPPPQPSAAEAFASGAARVIRPDQLIPPLPPAPPTRIRIPDIQVDAPLTTLGLLPDETLASPPEDDRNLAGWYAAGTAPGATGTAVIGGHVDTESGPAVFYSLGALKKGQIVEVARADGRTAVFTTDAIEVYERTDFPSRKVYGATGRAELRLITCGGGFSQETEEYLGNVVVYAHLTAVRRPLEGPAAAVSVLTPAAGPRVPTPPARR</sequence>
<protein>
    <submittedName>
        <fullName evidence="2">Class F sortase</fullName>
    </submittedName>
</protein>
<evidence type="ECO:0000313" key="3">
    <source>
        <dbReference type="Proteomes" id="UP000587462"/>
    </source>
</evidence>
<organism evidence="2 3">
    <name type="scientific">Streptomyces morookaense</name>
    <name type="common">Streptoverticillium morookaense</name>
    <dbReference type="NCBI Taxonomy" id="1970"/>
    <lineage>
        <taxon>Bacteria</taxon>
        <taxon>Bacillati</taxon>
        <taxon>Actinomycetota</taxon>
        <taxon>Actinomycetes</taxon>
        <taxon>Kitasatosporales</taxon>
        <taxon>Streptomycetaceae</taxon>
        <taxon>Streptomyces</taxon>
    </lineage>
</organism>
<dbReference type="CDD" id="cd05829">
    <property type="entry name" value="Sortase_F"/>
    <property type="match status" value="1"/>
</dbReference>
<dbReference type="EMBL" id="JABBXF010000032">
    <property type="protein sequence ID" value="NVK79031.1"/>
    <property type="molecule type" value="Genomic_DNA"/>
</dbReference>
<dbReference type="NCBIfam" id="NF033748">
    <property type="entry name" value="class_F_sortase"/>
    <property type="match status" value="1"/>
</dbReference>
<comment type="caution">
    <text evidence="2">The sequence shown here is derived from an EMBL/GenBank/DDBJ whole genome shotgun (WGS) entry which is preliminary data.</text>
</comment>